<dbReference type="EMBL" id="KR063281">
    <property type="protein sequence ID" value="AKJ72594.1"/>
    <property type="molecule type" value="Genomic_DNA"/>
</dbReference>
<proteinExistence type="predicted"/>
<sequence>MPNAVISGFTSEQAAGSVKVGYPALSPGIKVILESLGYDTINEPLRAETNLDLLKETDLLVMGISPMIAVGSRYLYGALDAIGKARATNTPMLWFISDWQVGLLTSAVRTILNGPHRLTKSFMRHRTDFLWAQHHEAELLRVVQAMNDNPWPATMIPAHPWRNDMPLISKNIPSRRLHYFDPTAVTSGLWAPADNRAPKNLRQREWVLAALGDYSEWVDQQQFSWPIRYFGGKTRTDAGEDGKKGFTQRVQESEIHTHYAETWGGLAPAHALTGCGWWRSRWDFILKNGGIIYGDDVEMRLMGPEFVNTVSEIESLNNDQLSQLAFAQRQAHQVEPLDSLQYTWSEAIKLAKEDIS</sequence>
<accession>A0A0K0N6N0</accession>
<gene>
    <name evidence="1" type="ORF">GMA2_56</name>
</gene>
<name>A0A0K0N6N0_9CAUD</name>
<reference evidence="1 2" key="1">
    <citation type="journal article" date="2015" name="PLoS ONE">
        <title>Lysis to Kill: Evaluation of the Lytic Abilities, and Genomics of Nine Bacteriophages Infective for Gordonia spp. and Their Potential Use in Activated Sludge Foam Biocontrol.</title>
        <authorList>
            <person name="Dyson Z.A."/>
            <person name="Tucci J."/>
            <person name="Seviour R.J."/>
            <person name="Petrovski S."/>
        </authorList>
    </citation>
    <scope>NUCLEOTIDE SEQUENCE [LARGE SCALE GENOMIC DNA]</scope>
</reference>
<keyword evidence="2" id="KW-1185">Reference proteome</keyword>
<dbReference type="Proteomes" id="UP000221359">
    <property type="component" value="Segment"/>
</dbReference>
<evidence type="ECO:0000313" key="2">
    <source>
        <dbReference type="Proteomes" id="UP000221359"/>
    </source>
</evidence>
<protein>
    <submittedName>
        <fullName evidence="1">Uncharacterized protein</fullName>
    </submittedName>
</protein>
<evidence type="ECO:0000313" key="1">
    <source>
        <dbReference type="EMBL" id="AKJ72594.1"/>
    </source>
</evidence>
<organism evidence="1 2">
    <name type="scientific">Gordonia phage GMA2</name>
    <dbReference type="NCBI Taxonomy" id="1647283"/>
    <lineage>
        <taxon>Viruses</taxon>
        <taxon>Duplodnaviria</taxon>
        <taxon>Heunggongvirae</taxon>
        <taxon>Uroviricota</taxon>
        <taxon>Caudoviricetes</taxon>
        <taxon>Gimaduovirus</taxon>
        <taxon>Gimaduovirus GMA2</taxon>
    </lineage>
</organism>